<dbReference type="GO" id="GO:0052621">
    <property type="term" value="F:diguanylate cyclase activity"/>
    <property type="evidence" value="ECO:0007669"/>
    <property type="project" value="UniProtKB-EC"/>
</dbReference>
<feature type="transmembrane region" description="Helical" evidence="4">
    <location>
        <begin position="307"/>
        <end position="330"/>
    </location>
</feature>
<dbReference type="PROSITE" id="PS50885">
    <property type="entry name" value="HAMP"/>
    <property type="match status" value="1"/>
</dbReference>
<evidence type="ECO:0000259" key="7">
    <source>
        <dbReference type="PROSITE" id="PS50887"/>
    </source>
</evidence>
<dbReference type="NCBIfam" id="TIGR00254">
    <property type="entry name" value="GGDEF"/>
    <property type="match status" value="1"/>
</dbReference>
<dbReference type="GO" id="GO:0016020">
    <property type="term" value="C:membrane"/>
    <property type="evidence" value="ECO:0007669"/>
    <property type="project" value="InterPro"/>
</dbReference>
<dbReference type="FunFam" id="3.30.70.270:FF:000001">
    <property type="entry name" value="Diguanylate cyclase domain protein"/>
    <property type="match status" value="1"/>
</dbReference>
<dbReference type="PROSITE" id="PS50887">
    <property type="entry name" value="GGDEF"/>
    <property type="match status" value="1"/>
</dbReference>
<keyword evidence="4" id="KW-1133">Transmembrane helix</keyword>
<dbReference type="PANTHER" id="PTHR45138">
    <property type="entry name" value="REGULATORY COMPONENTS OF SENSORY TRANSDUCTION SYSTEM"/>
    <property type="match status" value="1"/>
</dbReference>
<dbReference type="Gene3D" id="6.10.340.10">
    <property type="match status" value="1"/>
</dbReference>
<dbReference type="GO" id="GO:0007165">
    <property type="term" value="P:signal transduction"/>
    <property type="evidence" value="ECO:0007669"/>
    <property type="project" value="InterPro"/>
</dbReference>
<keyword evidence="5" id="KW-0732">Signal</keyword>
<dbReference type="RefSeq" id="WP_076463368.1">
    <property type="nucleotide sequence ID" value="NZ_FTMN01000006.1"/>
</dbReference>
<evidence type="ECO:0000259" key="6">
    <source>
        <dbReference type="PROSITE" id="PS50885"/>
    </source>
</evidence>
<organism evidence="8 9">
    <name type="scientific">Marinobacterium stanieri</name>
    <dbReference type="NCBI Taxonomy" id="49186"/>
    <lineage>
        <taxon>Bacteria</taxon>
        <taxon>Pseudomonadati</taxon>
        <taxon>Pseudomonadota</taxon>
        <taxon>Gammaproteobacteria</taxon>
        <taxon>Oceanospirillales</taxon>
        <taxon>Oceanospirillaceae</taxon>
        <taxon>Marinobacterium</taxon>
    </lineage>
</organism>
<comment type="catalytic activity">
    <reaction evidence="3">
        <text>2 GTP = 3',3'-c-di-GMP + 2 diphosphate</text>
        <dbReference type="Rhea" id="RHEA:24898"/>
        <dbReference type="ChEBI" id="CHEBI:33019"/>
        <dbReference type="ChEBI" id="CHEBI:37565"/>
        <dbReference type="ChEBI" id="CHEBI:58805"/>
        <dbReference type="EC" id="2.7.7.65"/>
    </reaction>
</comment>
<dbReference type="AlphaFoldDB" id="A0A1N6U1G2"/>
<gene>
    <name evidence="8" type="ORF">SAMN05421647_106145</name>
</gene>
<dbReference type="eggNOG" id="COG2199">
    <property type="taxonomic scope" value="Bacteria"/>
</dbReference>
<evidence type="ECO:0000256" key="1">
    <source>
        <dbReference type="ARBA" id="ARBA00001946"/>
    </source>
</evidence>
<dbReference type="PANTHER" id="PTHR45138:SF9">
    <property type="entry name" value="DIGUANYLATE CYCLASE DGCM-RELATED"/>
    <property type="match status" value="1"/>
</dbReference>
<dbReference type="STRING" id="49186.SAMN05421647_106145"/>
<keyword evidence="4" id="KW-0472">Membrane</keyword>
<dbReference type="InterPro" id="IPR003660">
    <property type="entry name" value="HAMP_dom"/>
</dbReference>
<feature type="chain" id="PRO_5012455801" description="diguanylate cyclase" evidence="5">
    <location>
        <begin position="22"/>
        <end position="583"/>
    </location>
</feature>
<dbReference type="Pfam" id="PF00990">
    <property type="entry name" value="GGDEF"/>
    <property type="match status" value="1"/>
</dbReference>
<dbReference type="Proteomes" id="UP000186895">
    <property type="component" value="Unassembled WGS sequence"/>
</dbReference>
<accession>A0A1N6U1G2</accession>
<dbReference type="CDD" id="cd01949">
    <property type="entry name" value="GGDEF"/>
    <property type="match status" value="1"/>
</dbReference>
<dbReference type="SMART" id="SM00267">
    <property type="entry name" value="GGDEF"/>
    <property type="match status" value="1"/>
</dbReference>
<dbReference type="SMART" id="SM00304">
    <property type="entry name" value="HAMP"/>
    <property type="match status" value="1"/>
</dbReference>
<protein>
    <recommendedName>
        <fullName evidence="2">diguanylate cyclase</fullName>
        <ecNumber evidence="2">2.7.7.65</ecNumber>
    </recommendedName>
</protein>
<feature type="domain" description="HAMP" evidence="6">
    <location>
        <begin position="332"/>
        <end position="385"/>
    </location>
</feature>
<proteinExistence type="predicted"/>
<dbReference type="InterPro" id="IPR000160">
    <property type="entry name" value="GGDEF_dom"/>
</dbReference>
<dbReference type="InterPro" id="IPR043128">
    <property type="entry name" value="Rev_trsase/Diguanyl_cyclase"/>
</dbReference>
<dbReference type="InterPro" id="IPR029787">
    <property type="entry name" value="Nucleotide_cyclase"/>
</dbReference>
<evidence type="ECO:0000313" key="9">
    <source>
        <dbReference type="Proteomes" id="UP000186895"/>
    </source>
</evidence>
<comment type="cofactor">
    <cofactor evidence="1">
        <name>Mg(2+)</name>
        <dbReference type="ChEBI" id="CHEBI:18420"/>
    </cofactor>
</comment>
<evidence type="ECO:0000256" key="2">
    <source>
        <dbReference type="ARBA" id="ARBA00012528"/>
    </source>
</evidence>
<evidence type="ECO:0000256" key="3">
    <source>
        <dbReference type="ARBA" id="ARBA00034247"/>
    </source>
</evidence>
<sequence length="583" mass="66363">MNLKARLSFLALLLILASASAVWVAVQTLAERIITEWAQRYVEKQVLYDKERVLQPLLREIVLARQLASSPAVLDWLQKPDDIVMEYQGLRELERYRQAFRNGNYFLAVAANGHYYYNNAENEFGSDQLRYILNQREPGDRWFYEFLKQDRDLVINVNPDMHLGVTKLWIDIMLRGPDGQSLGVAGTGINLSGFLNDFVDSGEEGITTMFVNHDGAIQLYRDQSMIDFASYTKGAEEGNHLGKMVNSRDQARLREVMTQLEGSSHQVMSRFVEIDGKRYLAGMAYLPEVDWYEITLMDLEQLLPMSLFNTILLVFSICLLITILLFQLVLGRWIVEPLSALDRAIRSIRRGEYRGEPLNIHASGEVGRLVREFELMSREVFEARANLEFKVQERTEALNRLSQTDALTGLLNRRGMDQKILEELKRCEREARALGIIWIDLDYFKEINDIYGHAVGDDALVLVSQVLRSVLREYDAAARWGGDEFLIILRDAEPLMIRSICERLLRVIRSQVLESPNGAKICMTFSIGACLAQSSDPETALHRADAALYAAKEAGRNCYLIDGETTPSGQQKLVSASHDPNLH</sequence>
<reference evidence="8 9" key="1">
    <citation type="submission" date="2017-01" db="EMBL/GenBank/DDBJ databases">
        <authorList>
            <person name="Mah S.A."/>
            <person name="Swanson W.J."/>
            <person name="Moy G.W."/>
            <person name="Vacquier V.D."/>
        </authorList>
    </citation>
    <scope>NUCLEOTIDE SEQUENCE [LARGE SCALE GENOMIC DNA]</scope>
    <source>
        <strain evidence="8 9">DSM 7027</strain>
    </source>
</reference>
<evidence type="ECO:0000313" key="8">
    <source>
        <dbReference type="EMBL" id="SIQ59379.1"/>
    </source>
</evidence>
<dbReference type="EMBL" id="FTMN01000006">
    <property type="protein sequence ID" value="SIQ59379.1"/>
    <property type="molecule type" value="Genomic_DNA"/>
</dbReference>
<evidence type="ECO:0000256" key="5">
    <source>
        <dbReference type="SAM" id="SignalP"/>
    </source>
</evidence>
<name>A0A1N6U1G2_9GAMM</name>
<dbReference type="InterPro" id="IPR050469">
    <property type="entry name" value="Diguanylate_Cyclase"/>
</dbReference>
<keyword evidence="4" id="KW-0812">Transmembrane</keyword>
<dbReference type="SUPFAM" id="SSF158472">
    <property type="entry name" value="HAMP domain-like"/>
    <property type="match status" value="1"/>
</dbReference>
<feature type="signal peptide" evidence="5">
    <location>
        <begin position="1"/>
        <end position="21"/>
    </location>
</feature>
<dbReference type="Gene3D" id="3.30.70.270">
    <property type="match status" value="1"/>
</dbReference>
<dbReference type="EC" id="2.7.7.65" evidence="2"/>
<keyword evidence="9" id="KW-1185">Reference proteome</keyword>
<feature type="domain" description="GGDEF" evidence="7">
    <location>
        <begin position="432"/>
        <end position="564"/>
    </location>
</feature>
<evidence type="ECO:0000256" key="4">
    <source>
        <dbReference type="SAM" id="Phobius"/>
    </source>
</evidence>
<dbReference type="SUPFAM" id="SSF55073">
    <property type="entry name" value="Nucleotide cyclase"/>
    <property type="match status" value="1"/>
</dbReference>